<dbReference type="AlphaFoldDB" id="A0A6J6JC11"/>
<name>A0A6J6JC11_9ZZZZ</name>
<proteinExistence type="predicted"/>
<sequence>MSRNDNFEQISPEVGELDEYAVDEAMQNSPDEMLGLLADLTGATDPKLRELAKRLAGRLMLDLGARGRARPRGIGKMVEQAYSPEAGDIDIDASLEAISESRRGHAIDPDRLRVRGWRKPGTAFCLLLDRSGSMGGQPLATNAVATASIASRNPEDYSVIAFGKDVVVTKSQDVPKSSERVINDVLTLRGHGTTDLAGALLAARQQLSRSRAGRRITILLSDCRATVEGDAEMAAHGMEELIVIAPRDDHDEARAFANRVGARLALVGGPSEIPEVIAFALEASA</sequence>
<dbReference type="Pfam" id="PF13519">
    <property type="entry name" value="VWA_2"/>
    <property type="match status" value="1"/>
</dbReference>
<gene>
    <name evidence="2" type="ORF">UFOPK2086_00531</name>
</gene>
<dbReference type="InterPro" id="IPR002035">
    <property type="entry name" value="VWF_A"/>
</dbReference>
<dbReference type="CDD" id="cd00198">
    <property type="entry name" value="vWFA"/>
    <property type="match status" value="1"/>
</dbReference>
<evidence type="ECO:0000313" key="2">
    <source>
        <dbReference type="EMBL" id="CAB4634188.1"/>
    </source>
</evidence>
<accession>A0A6J6JC11</accession>
<evidence type="ECO:0000259" key="1">
    <source>
        <dbReference type="SMART" id="SM00327"/>
    </source>
</evidence>
<protein>
    <submittedName>
        <fullName evidence="2">Unannotated protein</fullName>
    </submittedName>
</protein>
<dbReference type="SMART" id="SM00327">
    <property type="entry name" value="VWA"/>
    <property type="match status" value="1"/>
</dbReference>
<reference evidence="2" key="1">
    <citation type="submission" date="2020-05" db="EMBL/GenBank/DDBJ databases">
        <authorList>
            <person name="Chiriac C."/>
            <person name="Salcher M."/>
            <person name="Ghai R."/>
            <person name="Kavagutti S V."/>
        </authorList>
    </citation>
    <scope>NUCLEOTIDE SEQUENCE</scope>
</reference>
<feature type="domain" description="VWFA" evidence="1">
    <location>
        <begin position="121"/>
        <end position="278"/>
    </location>
</feature>
<dbReference type="InterPro" id="IPR036465">
    <property type="entry name" value="vWFA_dom_sf"/>
</dbReference>
<dbReference type="SUPFAM" id="SSF53300">
    <property type="entry name" value="vWA-like"/>
    <property type="match status" value="1"/>
</dbReference>
<organism evidence="2">
    <name type="scientific">freshwater metagenome</name>
    <dbReference type="NCBI Taxonomy" id="449393"/>
    <lineage>
        <taxon>unclassified sequences</taxon>
        <taxon>metagenomes</taxon>
        <taxon>ecological metagenomes</taxon>
    </lineage>
</organism>
<dbReference type="Gene3D" id="3.40.50.410">
    <property type="entry name" value="von Willebrand factor, type A domain"/>
    <property type="match status" value="1"/>
</dbReference>
<dbReference type="EMBL" id="CAEZVQ010000050">
    <property type="protein sequence ID" value="CAB4634188.1"/>
    <property type="molecule type" value="Genomic_DNA"/>
</dbReference>